<dbReference type="SUPFAM" id="SSF53756">
    <property type="entry name" value="UDP-Glycosyltransferase/glycogen phosphorylase"/>
    <property type="match status" value="1"/>
</dbReference>
<sequence>MERSLRSLFRRLPLQDTRRQKIKAAIRSSRMPLFGRNGLEEPGWSQLVPPWTGDWSCLFPTPRVGAQDILVIDWKPPTPDRDSGSYRMRMILDVMREAGCGVDFIGDHDAEGVSYTRSLEKLGISVVIGREAAWRHLIVNGAMYRFVWISRPEIAERYLPMVRALAPRAEVIYDTVDLHWIRLRRGIPFSPEPEPLAHLAESFRRIEICNARCSDLTIAITEDEKRALLDEDPGIKVHVLPNIHAVSSVVAPVSGRSGLFFIGSFSHPPNIDAVFYFVRDILPRILDQIPTVHFYIVGSDMPYSIRALKSRCVRPVGYVRDVESWFRRMRVFVAPLRHGAGMKGKVGQSLALGLPVVTTSVGAEGMGLTHEVEAMVSEDPGDFASSVIRVCLDNDLWGRLSSAGQALVAQRFSKEAAERALIPLLRVEPLQRGMRCERD</sequence>
<dbReference type="PATRIC" id="fig|768671.3.peg.1655"/>
<evidence type="ECO:0000313" key="1">
    <source>
        <dbReference type="EMBL" id="EGV19411.1"/>
    </source>
</evidence>
<name>F9U9F3_9GAMM</name>
<dbReference type="PANTHER" id="PTHR12526">
    <property type="entry name" value="GLYCOSYLTRANSFERASE"/>
    <property type="match status" value="1"/>
</dbReference>
<accession>F9U9F3</accession>
<gene>
    <name evidence="1" type="ORF">ThimaDRAFT_1555</name>
</gene>
<dbReference type="Pfam" id="PF13692">
    <property type="entry name" value="Glyco_trans_1_4"/>
    <property type="match status" value="1"/>
</dbReference>
<organism evidence="1 2">
    <name type="scientific">Thiocapsa marina 5811</name>
    <dbReference type="NCBI Taxonomy" id="768671"/>
    <lineage>
        <taxon>Bacteria</taxon>
        <taxon>Pseudomonadati</taxon>
        <taxon>Pseudomonadota</taxon>
        <taxon>Gammaproteobacteria</taxon>
        <taxon>Chromatiales</taxon>
        <taxon>Chromatiaceae</taxon>
        <taxon>Thiocapsa</taxon>
    </lineage>
</organism>
<proteinExistence type="predicted"/>
<dbReference type="OrthoDB" id="9807209at2"/>
<dbReference type="RefSeq" id="WP_007192432.1">
    <property type="nucleotide sequence ID" value="NZ_AFWV01000004.1"/>
</dbReference>
<dbReference type="EMBL" id="AFWV01000004">
    <property type="protein sequence ID" value="EGV19411.1"/>
    <property type="molecule type" value="Genomic_DNA"/>
</dbReference>
<protein>
    <submittedName>
        <fullName evidence="1">Glycosyl transferase, group 1</fullName>
    </submittedName>
</protein>
<dbReference type="Gene3D" id="3.40.50.2000">
    <property type="entry name" value="Glycogen Phosphorylase B"/>
    <property type="match status" value="1"/>
</dbReference>
<dbReference type="CDD" id="cd03801">
    <property type="entry name" value="GT4_PimA-like"/>
    <property type="match status" value="1"/>
</dbReference>
<reference evidence="1 2" key="1">
    <citation type="submission" date="2011-06" db="EMBL/GenBank/DDBJ databases">
        <title>The draft genome of Thiocapsa marina 5811.</title>
        <authorList>
            <consortium name="US DOE Joint Genome Institute (JGI-PGF)"/>
            <person name="Lucas S."/>
            <person name="Han J."/>
            <person name="Cheng J.-F."/>
            <person name="Goodwin L."/>
            <person name="Pitluck S."/>
            <person name="Peters L."/>
            <person name="Land M.L."/>
            <person name="Hauser L."/>
            <person name="Vogl K."/>
            <person name="Liu Z."/>
            <person name="Imhoff J."/>
            <person name="Thiel V."/>
            <person name="Frigaard N.-U."/>
            <person name="Bryant D."/>
            <person name="Woyke T.J."/>
        </authorList>
    </citation>
    <scope>NUCLEOTIDE SEQUENCE [LARGE SCALE GENOMIC DNA]</scope>
    <source>
        <strain evidence="1 2">5811</strain>
    </source>
</reference>
<dbReference type="Proteomes" id="UP000005459">
    <property type="component" value="Unassembled WGS sequence"/>
</dbReference>
<keyword evidence="2" id="KW-1185">Reference proteome</keyword>
<dbReference type="PANTHER" id="PTHR12526:SF600">
    <property type="entry name" value="GLYCOSYL TRANSFERASE GROUP 1"/>
    <property type="match status" value="1"/>
</dbReference>
<dbReference type="eggNOG" id="COG0438">
    <property type="taxonomic scope" value="Bacteria"/>
</dbReference>
<dbReference type="STRING" id="768671.ThimaDRAFT_1555"/>
<dbReference type="GO" id="GO:0016757">
    <property type="term" value="F:glycosyltransferase activity"/>
    <property type="evidence" value="ECO:0007669"/>
    <property type="project" value="TreeGrafter"/>
</dbReference>
<evidence type="ECO:0000313" key="2">
    <source>
        <dbReference type="Proteomes" id="UP000005459"/>
    </source>
</evidence>
<dbReference type="AlphaFoldDB" id="F9U9F3"/>
<keyword evidence="1" id="KW-0808">Transferase</keyword>